<accession>A0A182TT20</accession>
<evidence type="ECO:0000256" key="1">
    <source>
        <dbReference type="SAM" id="MobiDB-lite"/>
    </source>
</evidence>
<dbReference type="EnsemblMetazoa" id="AMEC007806-RA">
    <property type="protein sequence ID" value="AMEC007806-PA"/>
    <property type="gene ID" value="AMEC007806"/>
</dbReference>
<dbReference type="Proteomes" id="UP000075902">
    <property type="component" value="Unassembled WGS sequence"/>
</dbReference>
<feature type="compositionally biased region" description="Polar residues" evidence="1">
    <location>
        <begin position="70"/>
        <end position="87"/>
    </location>
</feature>
<protein>
    <submittedName>
        <fullName evidence="2">Uncharacterized protein</fullName>
    </submittedName>
</protein>
<evidence type="ECO:0000313" key="2">
    <source>
        <dbReference type="EnsemblMetazoa" id="AMEC007806-PA"/>
    </source>
</evidence>
<reference evidence="2" key="2">
    <citation type="submission" date="2020-05" db="UniProtKB">
        <authorList>
            <consortium name="EnsemblMetazoa"/>
        </authorList>
    </citation>
    <scope>IDENTIFICATION</scope>
    <source>
        <strain evidence="2">CM1001059</strain>
    </source>
</reference>
<dbReference type="VEuPathDB" id="VectorBase:AMEC007806"/>
<reference evidence="3" key="1">
    <citation type="submission" date="2014-01" db="EMBL/GenBank/DDBJ databases">
        <title>The Genome Sequence of Anopheles melas CM1001059_A (V2).</title>
        <authorList>
            <consortium name="The Broad Institute Genomics Platform"/>
            <person name="Neafsey D.E."/>
            <person name="Besansky N."/>
            <person name="Howell P."/>
            <person name="Walton C."/>
            <person name="Young S.K."/>
            <person name="Zeng Q."/>
            <person name="Gargeya S."/>
            <person name="Fitzgerald M."/>
            <person name="Haas B."/>
            <person name="Abouelleil A."/>
            <person name="Allen A.W."/>
            <person name="Alvarado L."/>
            <person name="Arachchi H.M."/>
            <person name="Berlin A.M."/>
            <person name="Chapman S.B."/>
            <person name="Gainer-Dewar J."/>
            <person name="Goldberg J."/>
            <person name="Griggs A."/>
            <person name="Gujja S."/>
            <person name="Hansen M."/>
            <person name="Howarth C."/>
            <person name="Imamovic A."/>
            <person name="Ireland A."/>
            <person name="Larimer J."/>
            <person name="McCowan C."/>
            <person name="Murphy C."/>
            <person name="Pearson M."/>
            <person name="Poon T.W."/>
            <person name="Priest M."/>
            <person name="Roberts A."/>
            <person name="Saif S."/>
            <person name="Shea T."/>
            <person name="Sisk P."/>
            <person name="Sykes S."/>
            <person name="Wortman J."/>
            <person name="Nusbaum C."/>
            <person name="Birren B."/>
        </authorList>
    </citation>
    <scope>NUCLEOTIDE SEQUENCE [LARGE SCALE GENOMIC DNA]</scope>
    <source>
        <strain evidence="3">CM1001059</strain>
    </source>
</reference>
<sequence length="126" mass="13054">MHPPAPTGGGGGGVKHSTQDGHAIAAQSSIQTTLLLLSPHGPPPSGSGPAQTIGLNGMTPQRPPRRRAQSVGNSSYGSSPALSSHTPRGSLFTAVSTGRRVGLLRVCWSVRDGLIVPDRGHFHKRR</sequence>
<proteinExistence type="predicted"/>
<feature type="region of interest" description="Disordered" evidence="1">
    <location>
        <begin position="1"/>
        <end position="95"/>
    </location>
</feature>
<dbReference type="AlphaFoldDB" id="A0A182TT20"/>
<name>A0A182TT20_9DIPT</name>
<organism evidence="2 3">
    <name type="scientific">Anopheles melas</name>
    <dbReference type="NCBI Taxonomy" id="34690"/>
    <lineage>
        <taxon>Eukaryota</taxon>
        <taxon>Metazoa</taxon>
        <taxon>Ecdysozoa</taxon>
        <taxon>Arthropoda</taxon>
        <taxon>Hexapoda</taxon>
        <taxon>Insecta</taxon>
        <taxon>Pterygota</taxon>
        <taxon>Neoptera</taxon>
        <taxon>Endopterygota</taxon>
        <taxon>Diptera</taxon>
        <taxon>Nematocera</taxon>
        <taxon>Culicoidea</taxon>
        <taxon>Culicidae</taxon>
        <taxon>Anophelinae</taxon>
        <taxon>Anopheles</taxon>
    </lineage>
</organism>
<keyword evidence="3" id="KW-1185">Reference proteome</keyword>
<evidence type="ECO:0000313" key="3">
    <source>
        <dbReference type="Proteomes" id="UP000075902"/>
    </source>
</evidence>
<dbReference type="STRING" id="34690.A0A182TT20"/>